<dbReference type="Proteomes" id="UP000236630">
    <property type="component" value="Unassembled WGS sequence"/>
</dbReference>
<protein>
    <submittedName>
        <fullName evidence="1">Uncharacterized protein</fullName>
    </submittedName>
</protein>
<organism evidence="1 2">
    <name type="scientific">Citrus unshiu</name>
    <name type="common">Satsuma mandarin</name>
    <name type="synonym">Citrus nobilis var. unshiu</name>
    <dbReference type="NCBI Taxonomy" id="55188"/>
    <lineage>
        <taxon>Eukaryota</taxon>
        <taxon>Viridiplantae</taxon>
        <taxon>Streptophyta</taxon>
        <taxon>Embryophyta</taxon>
        <taxon>Tracheophyta</taxon>
        <taxon>Spermatophyta</taxon>
        <taxon>Magnoliopsida</taxon>
        <taxon>eudicotyledons</taxon>
        <taxon>Gunneridae</taxon>
        <taxon>Pentapetalae</taxon>
        <taxon>rosids</taxon>
        <taxon>malvids</taxon>
        <taxon>Sapindales</taxon>
        <taxon>Rutaceae</taxon>
        <taxon>Aurantioideae</taxon>
        <taxon>Citrus</taxon>
    </lineage>
</organism>
<reference evidence="1 2" key="1">
    <citation type="journal article" date="2017" name="Front. Genet.">
        <title>Draft sequencing of the heterozygous diploid genome of Satsuma (Citrus unshiu Marc.) using a hybrid assembly approach.</title>
        <authorList>
            <person name="Shimizu T."/>
            <person name="Tanizawa Y."/>
            <person name="Mochizuki T."/>
            <person name="Nagasaki H."/>
            <person name="Yoshioka T."/>
            <person name="Toyoda A."/>
            <person name="Fujiyama A."/>
            <person name="Kaminuma E."/>
            <person name="Nakamura Y."/>
        </authorList>
    </citation>
    <scope>NUCLEOTIDE SEQUENCE [LARGE SCALE GENOMIC DNA]</scope>
    <source>
        <strain evidence="2">cv. Miyagawa wase</strain>
    </source>
</reference>
<proteinExistence type="predicted"/>
<evidence type="ECO:0000313" key="1">
    <source>
        <dbReference type="EMBL" id="GAY34959.1"/>
    </source>
</evidence>
<comment type="caution">
    <text evidence="1">The sequence shown here is derived from an EMBL/GenBank/DDBJ whole genome shotgun (WGS) entry which is preliminary data.</text>
</comment>
<gene>
    <name evidence="1" type="ORF">CUMW_286060</name>
</gene>
<dbReference type="EMBL" id="BDQV01006183">
    <property type="protein sequence ID" value="GAY34959.1"/>
    <property type="molecule type" value="Genomic_DNA"/>
</dbReference>
<accession>A0A2H5N3Z0</accession>
<evidence type="ECO:0000313" key="2">
    <source>
        <dbReference type="Proteomes" id="UP000236630"/>
    </source>
</evidence>
<name>A0A2H5N3Z0_CITUN</name>
<feature type="non-terminal residue" evidence="1">
    <location>
        <position position="61"/>
    </location>
</feature>
<dbReference type="AlphaFoldDB" id="A0A2H5N3Z0"/>
<keyword evidence="2" id="KW-1185">Reference proteome</keyword>
<sequence length="61" mass="7272">MMQLMRRLFIKRLNCNNYICFDPTHNREVKANSKTRSNEKSVLVRLHDINLNPLISRNDSL</sequence>